<accession>A0A8J8BC33</accession>
<dbReference type="Pfam" id="PF08044">
    <property type="entry name" value="DUF1707"/>
    <property type="match status" value="1"/>
</dbReference>
<proteinExistence type="predicted"/>
<dbReference type="EMBL" id="JAGSXH010000021">
    <property type="protein sequence ID" value="MBS2963115.1"/>
    <property type="molecule type" value="Genomic_DNA"/>
</dbReference>
<feature type="region of interest" description="Disordered" evidence="1">
    <location>
        <begin position="1"/>
        <end position="20"/>
    </location>
</feature>
<dbReference type="PANTHER" id="PTHR40763">
    <property type="entry name" value="MEMBRANE PROTEIN-RELATED"/>
    <property type="match status" value="1"/>
</dbReference>
<keyword evidence="4" id="KW-1185">Reference proteome</keyword>
<dbReference type="PANTHER" id="PTHR40763:SF5">
    <property type="entry name" value="MEMBRANE PROTEIN"/>
    <property type="match status" value="1"/>
</dbReference>
<evidence type="ECO:0000256" key="1">
    <source>
        <dbReference type="SAM" id="MobiDB-lite"/>
    </source>
</evidence>
<evidence type="ECO:0000313" key="4">
    <source>
        <dbReference type="Proteomes" id="UP000677913"/>
    </source>
</evidence>
<feature type="domain" description="DUF1707" evidence="2">
    <location>
        <begin position="14"/>
        <end position="65"/>
    </location>
</feature>
<gene>
    <name evidence="3" type="ORF">KGA66_08670</name>
</gene>
<dbReference type="InterPro" id="IPR012551">
    <property type="entry name" value="DUF1707_SHOCT-like"/>
</dbReference>
<organism evidence="3 4">
    <name type="scientific">Actinocrinis puniceicyclus</name>
    <dbReference type="NCBI Taxonomy" id="977794"/>
    <lineage>
        <taxon>Bacteria</taxon>
        <taxon>Bacillati</taxon>
        <taxon>Actinomycetota</taxon>
        <taxon>Actinomycetes</taxon>
        <taxon>Catenulisporales</taxon>
        <taxon>Actinospicaceae</taxon>
        <taxon>Actinocrinis</taxon>
    </lineage>
</organism>
<evidence type="ECO:0000259" key="2">
    <source>
        <dbReference type="Pfam" id="PF08044"/>
    </source>
</evidence>
<dbReference type="Proteomes" id="UP000677913">
    <property type="component" value="Unassembled WGS sequence"/>
</dbReference>
<reference evidence="3" key="1">
    <citation type="submission" date="2021-04" db="EMBL/GenBank/DDBJ databases">
        <title>Genome based classification of Actinospica acidithermotolerans sp. nov., an actinobacterium isolated from an Indonesian hot spring.</title>
        <authorList>
            <person name="Kusuma A.B."/>
            <person name="Putra K.E."/>
            <person name="Nafisah S."/>
            <person name="Loh J."/>
            <person name="Nouioui I."/>
            <person name="Goodfellow M."/>
        </authorList>
    </citation>
    <scope>NUCLEOTIDE SEQUENCE</scope>
    <source>
        <strain evidence="3">DSM 45618</strain>
    </source>
</reference>
<comment type="caution">
    <text evidence="3">The sequence shown here is derived from an EMBL/GenBank/DDBJ whole genome shotgun (WGS) entry which is preliminary data.</text>
</comment>
<evidence type="ECO:0000313" key="3">
    <source>
        <dbReference type="EMBL" id="MBS2963115.1"/>
    </source>
</evidence>
<dbReference type="AlphaFoldDB" id="A0A8J8BC33"/>
<protein>
    <submittedName>
        <fullName evidence="3">DUF1707 domain-containing protein</fullName>
    </submittedName>
</protein>
<sequence length="209" mass="22699">MTTGNNSANTPAQRVGHRERDAAVERLRMAAGDGQITLEELETRVEAALEARTADDLAVLVADLPVSAGAFPLTPAAPVRLAVRHGRVDRLGSWRVPEEVTLDLRHSTCTLDLRTPELPTAGVRIALDARHSSIKMLVAHGAVVDLDNVERRHSTTRDRLAGSATAWTGTPIVVTGVLHHSSLRVLRPGETAPGRMLWWRRRRAALTSS</sequence>
<name>A0A8J8BC33_9ACTN</name>
<dbReference type="RefSeq" id="WP_211466504.1">
    <property type="nucleotide sequence ID" value="NZ_JAGSXH010000021.1"/>
</dbReference>
<feature type="compositionally biased region" description="Polar residues" evidence="1">
    <location>
        <begin position="1"/>
        <end position="12"/>
    </location>
</feature>